<protein>
    <submittedName>
        <fullName evidence="2">Glycosyltransferase family 4 protein</fullName>
        <ecNumber evidence="2">2.4.-.-</ecNumber>
    </submittedName>
</protein>
<dbReference type="PANTHER" id="PTHR45947">
    <property type="entry name" value="SULFOQUINOVOSYL TRANSFERASE SQD2"/>
    <property type="match status" value="1"/>
</dbReference>
<dbReference type="SUPFAM" id="SSF53756">
    <property type="entry name" value="UDP-Glycosyltransferase/glycogen phosphorylase"/>
    <property type="match status" value="1"/>
</dbReference>
<dbReference type="Proteomes" id="UP001596505">
    <property type="component" value="Unassembled WGS sequence"/>
</dbReference>
<dbReference type="GO" id="GO:0016757">
    <property type="term" value="F:glycosyltransferase activity"/>
    <property type="evidence" value="ECO:0007669"/>
    <property type="project" value="UniProtKB-KW"/>
</dbReference>
<keyword evidence="2" id="KW-0328">Glycosyltransferase</keyword>
<evidence type="ECO:0000313" key="3">
    <source>
        <dbReference type="Proteomes" id="UP001596505"/>
    </source>
</evidence>
<dbReference type="InterPro" id="IPR001296">
    <property type="entry name" value="Glyco_trans_1"/>
</dbReference>
<dbReference type="EC" id="2.4.-.-" evidence="2"/>
<comment type="caution">
    <text evidence="2">The sequence shown here is derived from an EMBL/GenBank/DDBJ whole genome shotgun (WGS) entry which is preliminary data.</text>
</comment>
<dbReference type="CDD" id="cd03801">
    <property type="entry name" value="GT4_PimA-like"/>
    <property type="match status" value="1"/>
</dbReference>
<accession>A0ABW2PYH0</accession>
<keyword evidence="2" id="KW-0808">Transferase</keyword>
<keyword evidence="3" id="KW-1185">Reference proteome</keyword>
<dbReference type="InterPro" id="IPR050194">
    <property type="entry name" value="Glycosyltransferase_grp1"/>
</dbReference>
<dbReference type="Gene3D" id="3.40.50.2000">
    <property type="entry name" value="Glycogen Phosphorylase B"/>
    <property type="match status" value="1"/>
</dbReference>
<dbReference type="PANTHER" id="PTHR45947:SF3">
    <property type="entry name" value="SULFOQUINOVOSYL TRANSFERASE SQD2"/>
    <property type="match status" value="1"/>
</dbReference>
<feature type="domain" description="Glycosyl transferase family 1" evidence="1">
    <location>
        <begin position="116"/>
        <end position="285"/>
    </location>
</feature>
<gene>
    <name evidence="2" type="ORF">ACFQRG_15580</name>
</gene>
<name>A0ABW2PYH0_9BACL</name>
<organism evidence="2 3">
    <name type="scientific">Scopulibacillus cellulosilyticus</name>
    <dbReference type="NCBI Taxonomy" id="2665665"/>
    <lineage>
        <taxon>Bacteria</taxon>
        <taxon>Bacillati</taxon>
        <taxon>Bacillota</taxon>
        <taxon>Bacilli</taxon>
        <taxon>Bacillales</taxon>
        <taxon>Sporolactobacillaceae</taxon>
        <taxon>Scopulibacillus</taxon>
    </lineage>
</organism>
<sequence length="315" mass="36296">MQNIKDIKTFVTNNPSEIKEIINRENYQVIIVCSYYDFLKTLRQLGYRGKIIYELQGAGVNVEKFLEPGVQTVKTYADAILIPQTTHLIQVIQKFLPDKKVFSFHNCFDFRTFKYQEVETPPRPIIGWVGRLEQNKNWRDFIKISSLLKNHIPNLDIWMFEDASLAQKSERRQFQNLIQKLGISSSLTIRSNIPHEQMPFYYSSIGKSGGFLLSTSKSEGFGYAVVEAMSCRCPVLTTDSDGVKAFVIDNKTGKFFNHSHINQAVSKGLELILIKEQREQIIQNAWQQINTICDPIQYFNNFEQMLLSITDKTAG</sequence>
<dbReference type="RefSeq" id="WP_380967678.1">
    <property type="nucleotide sequence ID" value="NZ_JBHTCO010000020.1"/>
</dbReference>
<evidence type="ECO:0000259" key="1">
    <source>
        <dbReference type="Pfam" id="PF00534"/>
    </source>
</evidence>
<reference evidence="3" key="1">
    <citation type="journal article" date="2019" name="Int. J. Syst. Evol. Microbiol.">
        <title>The Global Catalogue of Microorganisms (GCM) 10K type strain sequencing project: providing services to taxonomists for standard genome sequencing and annotation.</title>
        <authorList>
            <consortium name="The Broad Institute Genomics Platform"/>
            <consortium name="The Broad Institute Genome Sequencing Center for Infectious Disease"/>
            <person name="Wu L."/>
            <person name="Ma J."/>
        </authorList>
    </citation>
    <scope>NUCLEOTIDE SEQUENCE [LARGE SCALE GENOMIC DNA]</scope>
    <source>
        <strain evidence="3">CGMCC 1.16305</strain>
    </source>
</reference>
<dbReference type="EMBL" id="JBHTCO010000020">
    <property type="protein sequence ID" value="MFC7394378.1"/>
    <property type="molecule type" value="Genomic_DNA"/>
</dbReference>
<evidence type="ECO:0000313" key="2">
    <source>
        <dbReference type="EMBL" id="MFC7394378.1"/>
    </source>
</evidence>
<dbReference type="Pfam" id="PF00534">
    <property type="entry name" value="Glycos_transf_1"/>
    <property type="match status" value="1"/>
</dbReference>
<proteinExistence type="predicted"/>